<dbReference type="Pfam" id="PF03401">
    <property type="entry name" value="TctC"/>
    <property type="match status" value="1"/>
</dbReference>
<dbReference type="SUPFAM" id="SSF53850">
    <property type="entry name" value="Periplasmic binding protein-like II"/>
    <property type="match status" value="1"/>
</dbReference>
<dbReference type="InterPro" id="IPR005064">
    <property type="entry name" value="BUG"/>
</dbReference>
<gene>
    <name evidence="3" type="ORF">GCM10023144_22540</name>
</gene>
<organism evidence="3 4">
    <name type="scientific">Pigmentiphaga soli</name>
    <dbReference type="NCBI Taxonomy" id="1007095"/>
    <lineage>
        <taxon>Bacteria</taxon>
        <taxon>Pseudomonadati</taxon>
        <taxon>Pseudomonadota</taxon>
        <taxon>Betaproteobacteria</taxon>
        <taxon>Burkholderiales</taxon>
        <taxon>Alcaligenaceae</taxon>
        <taxon>Pigmentiphaga</taxon>
    </lineage>
</organism>
<dbReference type="Proteomes" id="UP001501671">
    <property type="component" value="Unassembled WGS sequence"/>
</dbReference>
<protein>
    <submittedName>
        <fullName evidence="3">Tripartite tricarboxylate transporter substrate binding protein</fullName>
    </submittedName>
</protein>
<evidence type="ECO:0000313" key="3">
    <source>
        <dbReference type="EMBL" id="GAA4332477.1"/>
    </source>
</evidence>
<comment type="caution">
    <text evidence="3">The sequence shown here is derived from an EMBL/GenBank/DDBJ whole genome shotgun (WGS) entry which is preliminary data.</text>
</comment>
<keyword evidence="4" id="KW-1185">Reference proteome</keyword>
<dbReference type="InterPro" id="IPR042100">
    <property type="entry name" value="Bug_dom1"/>
</dbReference>
<dbReference type="CDD" id="cd13578">
    <property type="entry name" value="PBP2_Bug27"/>
    <property type="match status" value="1"/>
</dbReference>
<dbReference type="PANTHER" id="PTHR42928">
    <property type="entry name" value="TRICARBOXYLATE-BINDING PROTEIN"/>
    <property type="match status" value="1"/>
</dbReference>
<accession>A0ABP8H0B0</accession>
<comment type="similarity">
    <text evidence="1">Belongs to the UPF0065 (bug) family.</text>
</comment>
<sequence length="344" mass="35669">MESTQSTVWHSSRSGRGALRRALGATLLCAAAAAASQAWAAPGDGAGDYPNRPVRLISPFSPGGGTDTVARRLAQQLSKVLGQTVVVENKPGAEGAIGTQYVAQAEPDGYTLLLGNFGTFAVLPFISKVPYDPIKSFTGVSQTTASSTVLVASKKLPVNSVRDLVALAKKQPGKLNYGASSSSPMIVMELFKQMTDTDMVQIPYKGTGPALVAMLAGEVDVMFGGAINTIPSVKQGQLKALAVAGGRRTAALPEVPTIAEAGVPGFKAESWNGVMAPAGTPAPIVHKLSQAIAQAMSAPDIREAVAADGAEPVTSTPEEFDAFIRAEARRWKQVVDKANLAGKQ</sequence>
<dbReference type="Gene3D" id="3.40.190.150">
    <property type="entry name" value="Bordetella uptake gene, domain 1"/>
    <property type="match status" value="1"/>
</dbReference>
<evidence type="ECO:0000256" key="1">
    <source>
        <dbReference type="ARBA" id="ARBA00006987"/>
    </source>
</evidence>
<feature type="signal peptide" evidence="2">
    <location>
        <begin position="1"/>
        <end position="40"/>
    </location>
</feature>
<dbReference type="RefSeq" id="WP_345249389.1">
    <property type="nucleotide sequence ID" value="NZ_BAABFO010000009.1"/>
</dbReference>
<evidence type="ECO:0000313" key="4">
    <source>
        <dbReference type="Proteomes" id="UP001501671"/>
    </source>
</evidence>
<dbReference type="Gene3D" id="3.40.190.10">
    <property type="entry name" value="Periplasmic binding protein-like II"/>
    <property type="match status" value="1"/>
</dbReference>
<dbReference type="EMBL" id="BAABFO010000009">
    <property type="protein sequence ID" value="GAA4332477.1"/>
    <property type="molecule type" value="Genomic_DNA"/>
</dbReference>
<dbReference type="PIRSF" id="PIRSF017082">
    <property type="entry name" value="YflP"/>
    <property type="match status" value="1"/>
</dbReference>
<evidence type="ECO:0000256" key="2">
    <source>
        <dbReference type="SAM" id="SignalP"/>
    </source>
</evidence>
<name>A0ABP8H0B0_9BURK</name>
<dbReference type="PANTHER" id="PTHR42928:SF5">
    <property type="entry name" value="BLR1237 PROTEIN"/>
    <property type="match status" value="1"/>
</dbReference>
<reference evidence="4" key="1">
    <citation type="journal article" date="2019" name="Int. J. Syst. Evol. Microbiol.">
        <title>The Global Catalogue of Microorganisms (GCM) 10K type strain sequencing project: providing services to taxonomists for standard genome sequencing and annotation.</title>
        <authorList>
            <consortium name="The Broad Institute Genomics Platform"/>
            <consortium name="The Broad Institute Genome Sequencing Center for Infectious Disease"/>
            <person name="Wu L."/>
            <person name="Ma J."/>
        </authorList>
    </citation>
    <scope>NUCLEOTIDE SEQUENCE [LARGE SCALE GENOMIC DNA]</scope>
    <source>
        <strain evidence="4">JCM 17666</strain>
    </source>
</reference>
<feature type="chain" id="PRO_5046139540" evidence="2">
    <location>
        <begin position="41"/>
        <end position="344"/>
    </location>
</feature>
<proteinExistence type="inferred from homology"/>
<keyword evidence="2" id="KW-0732">Signal</keyword>